<evidence type="ECO:0000256" key="9">
    <source>
        <dbReference type="ARBA" id="ARBA00036421"/>
    </source>
</evidence>
<dbReference type="Proteomes" id="UP000008701">
    <property type="component" value="Chromosome"/>
</dbReference>
<evidence type="ECO:0000256" key="6">
    <source>
        <dbReference type="ARBA" id="ARBA00022833"/>
    </source>
</evidence>
<evidence type="ECO:0000313" key="19">
    <source>
        <dbReference type="EMBL" id="ABL65701.1"/>
    </source>
</evidence>
<dbReference type="Gene3D" id="3.40.630.10">
    <property type="entry name" value="Zn peptidases"/>
    <property type="match status" value="2"/>
</dbReference>
<dbReference type="NCBIfam" id="TIGR01893">
    <property type="entry name" value="aa-his-dipept"/>
    <property type="match status" value="1"/>
</dbReference>
<keyword evidence="5" id="KW-0378">Hydrolase</keyword>
<evidence type="ECO:0000313" key="20">
    <source>
        <dbReference type="Proteomes" id="UP000008701"/>
    </source>
</evidence>
<dbReference type="KEGG" id="cph:Cpha266_1680"/>
<evidence type="ECO:0000256" key="8">
    <source>
        <dbReference type="ARBA" id="ARBA00023285"/>
    </source>
</evidence>
<evidence type="ECO:0000256" key="12">
    <source>
        <dbReference type="ARBA" id="ARBA00061423"/>
    </source>
</evidence>
<evidence type="ECO:0000256" key="11">
    <source>
        <dbReference type="ARBA" id="ARBA00044252"/>
    </source>
</evidence>
<dbReference type="AlphaFoldDB" id="A1BH24"/>
<dbReference type="InterPro" id="IPR011650">
    <property type="entry name" value="Peptidase_M20_dimer"/>
</dbReference>
<dbReference type="OrthoDB" id="9773892at2"/>
<organism evidence="19 20">
    <name type="scientific">Chlorobium phaeobacteroides (strain DSM 266 / SMG 266 / 2430)</name>
    <dbReference type="NCBI Taxonomy" id="290317"/>
    <lineage>
        <taxon>Bacteria</taxon>
        <taxon>Pseudomonadati</taxon>
        <taxon>Chlorobiota</taxon>
        <taxon>Chlorobiia</taxon>
        <taxon>Chlorobiales</taxon>
        <taxon>Chlorobiaceae</taxon>
        <taxon>Chlorobium/Pelodictyon group</taxon>
        <taxon>Chlorobium</taxon>
    </lineage>
</organism>
<dbReference type="PANTHER" id="PTHR43501:SF1">
    <property type="entry name" value="CYTOSOL NON-SPECIFIC DIPEPTIDASE"/>
    <property type="match status" value="1"/>
</dbReference>
<dbReference type="PANTHER" id="PTHR43501">
    <property type="entry name" value="CYTOSOL NON-SPECIFIC DIPEPTIDASE"/>
    <property type="match status" value="1"/>
</dbReference>
<comment type="cofactor">
    <cofactor evidence="1">
        <name>Co(2+)</name>
        <dbReference type="ChEBI" id="CHEBI:48828"/>
    </cofactor>
</comment>
<reference evidence="19 20" key="1">
    <citation type="submission" date="2006-12" db="EMBL/GenBank/DDBJ databases">
        <title>Complete sequence of Chlorobium phaeobacteroides DSM 266.</title>
        <authorList>
            <consortium name="US DOE Joint Genome Institute"/>
            <person name="Copeland A."/>
            <person name="Lucas S."/>
            <person name="Lapidus A."/>
            <person name="Barry K."/>
            <person name="Detter J.C."/>
            <person name="Glavina del Rio T."/>
            <person name="Hammon N."/>
            <person name="Israni S."/>
            <person name="Pitluck S."/>
            <person name="Goltsman E."/>
            <person name="Schmutz J."/>
            <person name="Larimer F."/>
            <person name="Land M."/>
            <person name="Hauser L."/>
            <person name="Mikhailova N."/>
            <person name="Li T."/>
            <person name="Overmann J."/>
            <person name="Bryant D.A."/>
            <person name="Richardson P."/>
        </authorList>
    </citation>
    <scope>NUCLEOTIDE SEQUENCE [LARGE SCALE GENOMIC DNA]</scope>
    <source>
        <strain evidence="19 20">DSM 266</strain>
    </source>
</reference>
<dbReference type="EC" id="3.4.13.18" evidence="10"/>
<dbReference type="eggNOG" id="COG2195">
    <property type="taxonomic scope" value="Bacteria"/>
</dbReference>
<dbReference type="STRING" id="290317.Cpha266_1680"/>
<dbReference type="Pfam" id="PF07687">
    <property type="entry name" value="M20_dimer"/>
    <property type="match status" value="1"/>
</dbReference>
<evidence type="ECO:0000256" key="5">
    <source>
        <dbReference type="ARBA" id="ARBA00022801"/>
    </source>
</evidence>
<comment type="catalytic activity">
    <reaction evidence="9">
        <text>Hydrolysis of dipeptides, preferentially hydrophobic dipeptides including prolyl amino acids.</text>
        <dbReference type="EC" id="3.4.13.18"/>
    </reaction>
</comment>
<dbReference type="GO" id="GO:0046872">
    <property type="term" value="F:metal ion binding"/>
    <property type="evidence" value="ECO:0007669"/>
    <property type="project" value="UniProtKB-KW"/>
</dbReference>
<gene>
    <name evidence="19" type="ordered locus">Cpha266_1680</name>
</gene>
<evidence type="ECO:0000256" key="16">
    <source>
        <dbReference type="ARBA" id="ARBA00077688"/>
    </source>
</evidence>
<evidence type="ECO:0000256" key="13">
    <source>
        <dbReference type="ARBA" id="ARBA00071271"/>
    </source>
</evidence>
<evidence type="ECO:0000256" key="17">
    <source>
        <dbReference type="ARBA" id="ARBA00078074"/>
    </source>
</evidence>
<evidence type="ECO:0000256" key="4">
    <source>
        <dbReference type="ARBA" id="ARBA00022723"/>
    </source>
</evidence>
<keyword evidence="7" id="KW-0482">Metalloprotease</keyword>
<dbReference type="PIRSF" id="PIRSF016599">
    <property type="entry name" value="Xaa-His_dipept"/>
    <property type="match status" value="1"/>
</dbReference>
<evidence type="ECO:0000256" key="3">
    <source>
        <dbReference type="ARBA" id="ARBA00022670"/>
    </source>
</evidence>
<dbReference type="MEROPS" id="M20.012"/>
<dbReference type="CDD" id="cd03890">
    <property type="entry name" value="M20_pepD"/>
    <property type="match status" value="1"/>
</dbReference>
<proteinExistence type="inferred from homology"/>
<comment type="cofactor">
    <cofactor evidence="2">
        <name>Zn(2+)</name>
        <dbReference type="ChEBI" id="CHEBI:29105"/>
    </cofactor>
</comment>
<dbReference type="EMBL" id="CP000492">
    <property type="protein sequence ID" value="ABL65701.1"/>
    <property type="molecule type" value="Genomic_DNA"/>
</dbReference>
<evidence type="ECO:0000256" key="10">
    <source>
        <dbReference type="ARBA" id="ARBA00038976"/>
    </source>
</evidence>
<keyword evidence="8" id="KW-0170">Cobalt</keyword>
<dbReference type="Pfam" id="PF01546">
    <property type="entry name" value="Peptidase_M20"/>
    <property type="match status" value="1"/>
</dbReference>
<keyword evidence="3" id="KW-0645">Protease</keyword>
<dbReference type="FunFam" id="3.40.630.10:FF:000018">
    <property type="entry name" value="Aminoacyl-histidine dipeptidase PepD"/>
    <property type="match status" value="1"/>
</dbReference>
<name>A1BH24_CHLPD</name>
<comment type="similarity">
    <text evidence="12">Belongs to the peptidase M20C family.</text>
</comment>
<feature type="domain" description="Peptidase M20 dimerisation" evidence="18">
    <location>
        <begin position="210"/>
        <end position="285"/>
    </location>
</feature>
<dbReference type="PRINTS" id="PR00934">
    <property type="entry name" value="XHISDIPTASE"/>
</dbReference>
<evidence type="ECO:0000259" key="18">
    <source>
        <dbReference type="Pfam" id="PF07687"/>
    </source>
</evidence>
<dbReference type="GO" id="GO:0070573">
    <property type="term" value="F:metallodipeptidase activity"/>
    <property type="evidence" value="ECO:0007669"/>
    <property type="project" value="TreeGrafter"/>
</dbReference>
<dbReference type="InterPro" id="IPR001160">
    <property type="entry name" value="Peptidase_M20C"/>
</dbReference>
<evidence type="ECO:0000256" key="1">
    <source>
        <dbReference type="ARBA" id="ARBA00001941"/>
    </source>
</evidence>
<evidence type="ECO:0000256" key="2">
    <source>
        <dbReference type="ARBA" id="ARBA00001947"/>
    </source>
</evidence>
<keyword evidence="20" id="KW-1185">Reference proteome</keyword>
<dbReference type="InterPro" id="IPR002933">
    <property type="entry name" value="Peptidase_M20"/>
</dbReference>
<dbReference type="RefSeq" id="WP_011745510.1">
    <property type="nucleotide sequence ID" value="NC_008639.1"/>
</dbReference>
<evidence type="ECO:0000256" key="14">
    <source>
        <dbReference type="ARBA" id="ARBA00075285"/>
    </source>
</evidence>
<keyword evidence="4" id="KW-0479">Metal-binding</keyword>
<dbReference type="FunFam" id="3.40.630.10:FF:000015">
    <property type="entry name" value="Aminoacyl-histidine dipeptidase PepD"/>
    <property type="match status" value="1"/>
</dbReference>
<protein>
    <recommendedName>
        <fullName evidence="13">Cytosol non-specific dipeptidase</fullName>
        <ecNumber evidence="10">3.4.13.18</ecNumber>
    </recommendedName>
    <alternativeName>
        <fullName evidence="16">Aminoacyl-histidine dipeptidase</fullName>
    </alternativeName>
    <alternativeName>
        <fullName evidence="15">Beta-alanyl-histidine dipeptidase</fullName>
    </alternativeName>
    <alternativeName>
        <fullName evidence="14">Carnosinase</fullName>
    </alternativeName>
    <alternativeName>
        <fullName evidence="11">Peptidase D</fullName>
    </alternativeName>
    <alternativeName>
        <fullName evidence="17">Xaa-His dipeptidase</fullName>
    </alternativeName>
</protein>
<dbReference type="GO" id="GO:0006508">
    <property type="term" value="P:proteolysis"/>
    <property type="evidence" value="ECO:0007669"/>
    <property type="project" value="UniProtKB-KW"/>
</dbReference>
<keyword evidence="6" id="KW-0862">Zinc</keyword>
<accession>A1BH24</accession>
<dbReference type="HOGENOM" id="CLU_028526_0_0_10"/>
<evidence type="ECO:0000256" key="15">
    <source>
        <dbReference type="ARBA" id="ARBA00076004"/>
    </source>
</evidence>
<dbReference type="SUPFAM" id="SSF53187">
    <property type="entry name" value="Zn-dependent exopeptidases"/>
    <property type="match status" value="1"/>
</dbReference>
<evidence type="ECO:0000256" key="7">
    <source>
        <dbReference type="ARBA" id="ARBA00023049"/>
    </source>
</evidence>
<dbReference type="GO" id="GO:0005829">
    <property type="term" value="C:cytosol"/>
    <property type="evidence" value="ECO:0007669"/>
    <property type="project" value="TreeGrafter"/>
</dbReference>
<sequence>MSTDILRLEPHAVWRNFYSLTRVPRPSGHEEKIREFVSGFGRKLGLETIVDEVGNVIIRKPATSGMEKRKGVILQAHLDMVPEKNGDKLHDFARDPIDAFVDGDWVRARGTTLGADNGMGVAAAMAVLESTTLRHGFIEALFTCEEEAGMTGAIGLKPDLLKGEILLNMDSEDEGELFIGCAGGLDGTMTFSYSEERISADYTGFVIRVSGLKGGHSGMDIHLGRGNANKIMNRILYEGHARYGMRLASIDGGTLRNAIPREATATVAVPTANTGTFYEGLSILAGKIKHELSTADPELCIEVVPAGTPEMVIEAGVVVRLLNALYACPDGVMRMSSDMAGLVETSSNLAMVTSVHGVVTIKCLLRSSVDSAMEDLKAMIGSLFDLAGAGAVFDGGYPGWKPNPDSPILKRMQEVYTSKFGKTPEIKAVHAGLECGIIGGTSPSLDMISFGPTIRYPHSPDEKVNIASVGKFWDFLVETLRMAP</sequence>